<feature type="compositionally biased region" description="Low complexity" evidence="2">
    <location>
        <begin position="675"/>
        <end position="687"/>
    </location>
</feature>
<evidence type="ECO:0008006" key="8">
    <source>
        <dbReference type="Google" id="ProtNLM"/>
    </source>
</evidence>
<feature type="compositionally biased region" description="Polar residues" evidence="2">
    <location>
        <begin position="321"/>
        <end position="334"/>
    </location>
</feature>
<dbReference type="InterPro" id="IPR008828">
    <property type="entry name" value="Sin1/Avo1"/>
</dbReference>
<dbReference type="Pfam" id="PF16978">
    <property type="entry name" value="CRIM"/>
    <property type="match status" value="1"/>
</dbReference>
<comment type="similarity">
    <text evidence="1">Belongs to the SIN1 family.</text>
</comment>
<feature type="region of interest" description="Disordered" evidence="2">
    <location>
        <begin position="275"/>
        <end position="334"/>
    </location>
</feature>
<dbReference type="InterPro" id="IPR031567">
    <property type="entry name" value="CRIM_dom"/>
</dbReference>
<evidence type="ECO:0000256" key="1">
    <source>
        <dbReference type="ARBA" id="ARBA00009407"/>
    </source>
</evidence>
<organism evidence="6 7">
    <name type="scientific">Stereocaulon virgatum</name>
    <dbReference type="NCBI Taxonomy" id="373712"/>
    <lineage>
        <taxon>Eukaryota</taxon>
        <taxon>Fungi</taxon>
        <taxon>Dikarya</taxon>
        <taxon>Ascomycota</taxon>
        <taxon>Pezizomycotina</taxon>
        <taxon>Lecanoromycetes</taxon>
        <taxon>OSLEUM clade</taxon>
        <taxon>Lecanoromycetidae</taxon>
        <taxon>Lecanorales</taxon>
        <taxon>Lecanorineae</taxon>
        <taxon>Stereocaulaceae</taxon>
        <taxon>Stereocaulon</taxon>
    </lineage>
</organism>
<feature type="domain" description="SIN1-type PH" evidence="4">
    <location>
        <begin position="730"/>
        <end position="835"/>
    </location>
</feature>
<feature type="domain" description="AVO1/Sin1 ubiquitin-like" evidence="5">
    <location>
        <begin position="598"/>
        <end position="668"/>
    </location>
</feature>
<dbReference type="Gene3D" id="2.30.29.30">
    <property type="entry name" value="Pleckstrin-homology domain (PH domain)/Phosphotyrosine-binding domain (PTB)"/>
    <property type="match status" value="1"/>
</dbReference>
<feature type="compositionally biased region" description="Polar residues" evidence="2">
    <location>
        <begin position="193"/>
        <end position="211"/>
    </location>
</feature>
<dbReference type="PANTHER" id="PTHR13335">
    <property type="entry name" value="TARGET OF RAPAMYCIN COMPLEX 2 SUBUNIT MAPKAP1"/>
    <property type="match status" value="1"/>
</dbReference>
<dbReference type="EMBL" id="JBEFKJ010000003">
    <property type="protein sequence ID" value="KAL2047253.1"/>
    <property type="molecule type" value="Genomic_DNA"/>
</dbReference>
<feature type="domain" description="CRIM" evidence="3">
    <location>
        <begin position="352"/>
        <end position="511"/>
    </location>
</feature>
<dbReference type="InterPro" id="IPR011993">
    <property type="entry name" value="PH-like_dom_sf"/>
</dbReference>
<dbReference type="InterPro" id="IPR031313">
    <property type="entry name" value="Sin1_PH_dom"/>
</dbReference>
<gene>
    <name evidence="6" type="ORF">N7G274_001272</name>
</gene>
<feature type="region of interest" description="Disordered" evidence="2">
    <location>
        <begin position="524"/>
        <end position="588"/>
    </location>
</feature>
<reference evidence="6 7" key="1">
    <citation type="submission" date="2024-09" db="EMBL/GenBank/DDBJ databases">
        <title>Rethinking Asexuality: The Enigmatic Case of Functional Sexual Genes in Lepraria (Stereocaulaceae).</title>
        <authorList>
            <person name="Doellman M."/>
            <person name="Sun Y."/>
            <person name="Barcenas-Pena A."/>
            <person name="Lumbsch H.T."/>
            <person name="Grewe F."/>
        </authorList>
    </citation>
    <scope>NUCLEOTIDE SEQUENCE [LARGE SCALE GENOMIC DNA]</scope>
    <source>
        <strain evidence="6 7">Mercado 3170</strain>
    </source>
</reference>
<comment type="caution">
    <text evidence="6">The sequence shown here is derived from an EMBL/GenBank/DDBJ whole genome shotgun (WGS) entry which is preliminary data.</text>
</comment>
<evidence type="ECO:0000313" key="7">
    <source>
        <dbReference type="Proteomes" id="UP001590950"/>
    </source>
</evidence>
<sequence length="845" mass="92821">MMQMSDAEEAPRWLATLLVMPRLDKCFLIWQLRTSYLTNIKDGIGERLINVNSSVLNDPSFRAAGWSANISDIKRTYSPPIPTTISSDYFAAPPRSAGLAPAGFNDDEEEGGMVTGRNSTDTVGPGPNVRRRRRREQHDEDDSSDLSDNSEDDVEGARRDAQKIKFAKMPVRNRSGSSPIRSSVKDGVEVIVTSPSRRSNQGRLRSGSLTSVEAVKQRARRDTTTSSELSSENELDPSVFRRRQINPSKAAKASNFLAAKAEEDERQRLRNLADIINENDAEDSDGSTLSSTFGETMDSGSLLDDIVSSSPTDMPAPLNLNKDSPSKPKSAQPNLLQALPPARPISTIQPVSLLGQALKARQSKPKNPVEVFARLSGKGVPDPLYIRIYAPFSKKADSPFDMPLLRNVQDNDSGEKPQVTVAEAIGLALWRYREEGLEPPLEVPKLNVNRWTLRMVDDGEVEYDFPALVRTRPIADFASNNSRGVRGRSKEKPYDEFALVEATEAQFQENKILTPKYDKYASASDESIPEASISTTSTTTDSAQRPFQPSEKKEVANAPSIGPRKLTATNLADKPAIPTTHSTPRMGPAKQLRIHFTSLEASTQVTTIEVTTDTYLAEVLDNVCKRWKLDKAYHILKVSGTNTIAPVDRTVEALGARTDLDLVRRRFANDGALGIAGSPGSSSPNAPLMLPSGAGAEAPRKGGKGRTGLAAGMGIHPLAQKQDLLGSTAKYKKYNVIRKQPMSFAPSHQRVLLMDEDYMHILPGETGKTLFSEGSGKTSRVPFSMIIGCKVSRRHPKTFRVVIIRDKEDTKRYDFEAQSVNDAAEIVEEIQRGMEPYDQQLAGRS</sequence>
<protein>
    <recommendedName>
        <fullName evidence="8">Stress-activated map kinase-interacting protein</fullName>
    </recommendedName>
</protein>
<name>A0ABR4AQ50_9LECA</name>
<evidence type="ECO:0000259" key="5">
    <source>
        <dbReference type="Pfam" id="PF23164"/>
    </source>
</evidence>
<dbReference type="InterPro" id="IPR056385">
    <property type="entry name" value="UBL_AVO1/Sin1"/>
</dbReference>
<feature type="compositionally biased region" description="Low complexity" evidence="2">
    <location>
        <begin position="529"/>
        <end position="543"/>
    </location>
</feature>
<feature type="compositionally biased region" description="Acidic residues" evidence="2">
    <location>
        <begin position="139"/>
        <end position="154"/>
    </location>
</feature>
<dbReference type="Pfam" id="PF23164">
    <property type="entry name" value="UBL_AVO1"/>
    <property type="match status" value="1"/>
</dbReference>
<feature type="region of interest" description="Disordered" evidence="2">
    <location>
        <begin position="675"/>
        <end position="706"/>
    </location>
</feature>
<keyword evidence="7" id="KW-1185">Reference proteome</keyword>
<feature type="region of interest" description="Disordered" evidence="2">
    <location>
        <begin position="98"/>
        <end position="247"/>
    </location>
</feature>
<dbReference type="Proteomes" id="UP001590950">
    <property type="component" value="Unassembled WGS sequence"/>
</dbReference>
<proteinExistence type="inferred from homology"/>
<dbReference type="Pfam" id="PF16979">
    <property type="entry name" value="SIN1_PH"/>
    <property type="match status" value="1"/>
</dbReference>
<accession>A0ABR4AQ50</accession>
<evidence type="ECO:0000259" key="4">
    <source>
        <dbReference type="Pfam" id="PF16979"/>
    </source>
</evidence>
<evidence type="ECO:0000256" key="2">
    <source>
        <dbReference type="SAM" id="MobiDB-lite"/>
    </source>
</evidence>
<evidence type="ECO:0000313" key="6">
    <source>
        <dbReference type="EMBL" id="KAL2047253.1"/>
    </source>
</evidence>
<dbReference type="PANTHER" id="PTHR13335:SF1">
    <property type="entry name" value="TARGET OF RAPAMYCIN COMPLEX 2 SUBUNIT MAPKAP1"/>
    <property type="match status" value="1"/>
</dbReference>
<evidence type="ECO:0000259" key="3">
    <source>
        <dbReference type="Pfam" id="PF16978"/>
    </source>
</evidence>